<accession>A0A934UQ92</accession>
<dbReference type="AlphaFoldDB" id="A0A934UQ92"/>
<gene>
    <name evidence="2" type="ORF">I8E28_07235</name>
</gene>
<organism evidence="2 3">
    <name type="scientific">Ramlibacter algicola</name>
    <dbReference type="NCBI Taxonomy" id="2795217"/>
    <lineage>
        <taxon>Bacteria</taxon>
        <taxon>Pseudomonadati</taxon>
        <taxon>Pseudomonadota</taxon>
        <taxon>Betaproteobacteria</taxon>
        <taxon>Burkholderiales</taxon>
        <taxon>Comamonadaceae</taxon>
        <taxon>Ramlibacter</taxon>
    </lineage>
</organism>
<evidence type="ECO:0000313" key="2">
    <source>
        <dbReference type="EMBL" id="MBK0392379.1"/>
    </source>
</evidence>
<evidence type="ECO:0000313" key="3">
    <source>
        <dbReference type="Proteomes" id="UP000617041"/>
    </source>
</evidence>
<reference evidence="2" key="1">
    <citation type="submission" date="2020-12" db="EMBL/GenBank/DDBJ databases">
        <title>Ramlibacter sp. nov., isolated from a freshwater alga, Cryptomonas.</title>
        <authorList>
            <person name="Kim H.M."/>
            <person name="Jeon C.O."/>
        </authorList>
    </citation>
    <scope>NUCLEOTIDE SEQUENCE</scope>
    <source>
        <strain evidence="2">CrO1</strain>
    </source>
</reference>
<feature type="signal peptide" evidence="1">
    <location>
        <begin position="1"/>
        <end position="23"/>
    </location>
</feature>
<evidence type="ECO:0000256" key="1">
    <source>
        <dbReference type="SAM" id="SignalP"/>
    </source>
</evidence>
<dbReference type="Proteomes" id="UP000617041">
    <property type="component" value="Unassembled WGS sequence"/>
</dbReference>
<dbReference type="EMBL" id="JAEDAO010000001">
    <property type="protein sequence ID" value="MBK0392379.1"/>
    <property type="molecule type" value="Genomic_DNA"/>
</dbReference>
<dbReference type="RefSeq" id="WP_200787318.1">
    <property type="nucleotide sequence ID" value="NZ_JAEDAO010000001.1"/>
</dbReference>
<dbReference type="InterPro" id="IPR019613">
    <property type="entry name" value="DUF4198"/>
</dbReference>
<name>A0A934UQ92_9BURK</name>
<keyword evidence="1" id="KW-0732">Signal</keyword>
<comment type="caution">
    <text evidence="2">The sequence shown here is derived from an EMBL/GenBank/DDBJ whole genome shotgun (WGS) entry which is preliminary data.</text>
</comment>
<dbReference type="Pfam" id="PF10670">
    <property type="entry name" value="DUF4198"/>
    <property type="match status" value="1"/>
</dbReference>
<protein>
    <submittedName>
        <fullName evidence="2">DUF4198 domain-containing protein</fullName>
    </submittedName>
</protein>
<proteinExistence type="predicted"/>
<sequence>MTAHFTLRLLFAAAMLSSAAVHAHDTWLHVGADQPGSGLLALELGTGSRYPRSEGVVPGSRVVASGCVDDTGEARALTPRRELERTLELRSRVGTARAAACWMELLPVDLTLTPELVRQYLDDVRAPQAVRDAWAAQQAAGVGWTEVYRKYVRLESPVPGAEPAASLAALRAARSYPLELVPVGGDSLRTNVPATFQALSKGQPVPGLAVEFVNVRSPFGIWRETDAQGRIQLALPLAGEWLLRSTAFDLPHAQGEAWHTRFATLTVTVR</sequence>
<keyword evidence="3" id="KW-1185">Reference proteome</keyword>
<feature type="chain" id="PRO_5036702649" evidence="1">
    <location>
        <begin position="24"/>
        <end position="270"/>
    </location>
</feature>